<comment type="caution">
    <text evidence="1">The sequence shown here is derived from an EMBL/GenBank/DDBJ whole genome shotgun (WGS) entry which is preliminary data.</text>
</comment>
<dbReference type="RefSeq" id="WP_284363876.1">
    <property type="nucleotide sequence ID" value="NZ_BSNI01000002.1"/>
</dbReference>
<protein>
    <recommendedName>
        <fullName evidence="3">DUF2948 family protein</fullName>
    </recommendedName>
</protein>
<dbReference type="InterPro" id="IPR021335">
    <property type="entry name" value="DUF2948"/>
</dbReference>
<gene>
    <name evidence="1" type="ORF">GCM10007879_18590</name>
</gene>
<dbReference type="Pfam" id="PF11164">
    <property type="entry name" value="DUF2948"/>
    <property type="match status" value="1"/>
</dbReference>
<keyword evidence="2" id="KW-1185">Reference proteome</keyword>
<reference evidence="1" key="1">
    <citation type="journal article" date="2014" name="Int. J. Syst. Evol. Microbiol.">
        <title>Complete genome of a new Firmicutes species belonging to the dominant human colonic microbiota ('Ruminococcus bicirculans') reveals two chromosomes and a selective capacity to utilize plant glucans.</title>
        <authorList>
            <consortium name="NISC Comparative Sequencing Program"/>
            <person name="Wegmann U."/>
            <person name="Louis P."/>
            <person name="Goesmann A."/>
            <person name="Henrissat B."/>
            <person name="Duncan S.H."/>
            <person name="Flint H.J."/>
        </authorList>
    </citation>
    <scope>NUCLEOTIDE SEQUENCE</scope>
    <source>
        <strain evidence="1">NBRC 107169</strain>
    </source>
</reference>
<evidence type="ECO:0008006" key="3">
    <source>
        <dbReference type="Google" id="ProtNLM"/>
    </source>
</evidence>
<dbReference type="EMBL" id="BSNI01000002">
    <property type="protein sequence ID" value="GLQ17610.1"/>
    <property type="molecule type" value="Genomic_DNA"/>
</dbReference>
<accession>A0ABQ5UQS0</accession>
<sequence length="144" mass="15952">MTDLKLLALDSEDLEVISAHTQDAVVRVAEMGYVANEQRFAFLMNRFAWEKSEKRGKGERKRTAIHFDRVTDVKVHGIDLHAQDGVLELLTMTFEPTDEPSGEILLSFAGGGTIKLVVECLEARMQDLGAAWGAKATPQHDLAN</sequence>
<dbReference type="Proteomes" id="UP001161405">
    <property type="component" value="Unassembled WGS sequence"/>
</dbReference>
<evidence type="ECO:0000313" key="1">
    <source>
        <dbReference type="EMBL" id="GLQ17610.1"/>
    </source>
</evidence>
<reference evidence="1" key="2">
    <citation type="submission" date="2023-01" db="EMBL/GenBank/DDBJ databases">
        <title>Draft genome sequence of Maritalea porphyrae strain NBRC 107169.</title>
        <authorList>
            <person name="Sun Q."/>
            <person name="Mori K."/>
        </authorList>
    </citation>
    <scope>NUCLEOTIDE SEQUENCE</scope>
    <source>
        <strain evidence="1">NBRC 107169</strain>
    </source>
</reference>
<name>A0ABQ5UQS0_9HYPH</name>
<organism evidence="1 2">
    <name type="scientific">Maritalea porphyrae</name>
    <dbReference type="NCBI Taxonomy" id="880732"/>
    <lineage>
        <taxon>Bacteria</taxon>
        <taxon>Pseudomonadati</taxon>
        <taxon>Pseudomonadota</taxon>
        <taxon>Alphaproteobacteria</taxon>
        <taxon>Hyphomicrobiales</taxon>
        <taxon>Devosiaceae</taxon>
        <taxon>Maritalea</taxon>
    </lineage>
</organism>
<proteinExistence type="predicted"/>
<evidence type="ECO:0000313" key="2">
    <source>
        <dbReference type="Proteomes" id="UP001161405"/>
    </source>
</evidence>